<gene>
    <name evidence="4" type="ORF">SMD27_02475</name>
</gene>
<protein>
    <submittedName>
        <fullName evidence="4">Glyoxylate/hydroxypyruvate reductase A</fullName>
    </submittedName>
</protein>
<dbReference type="InterPro" id="IPR006140">
    <property type="entry name" value="D-isomer_DH_NAD-bd"/>
</dbReference>
<evidence type="ECO:0000259" key="3">
    <source>
        <dbReference type="Pfam" id="PF02826"/>
    </source>
</evidence>
<dbReference type="Gene3D" id="3.40.50.720">
    <property type="entry name" value="NAD(P)-binding Rossmann-like Domain"/>
    <property type="match status" value="2"/>
</dbReference>
<proteinExistence type="predicted"/>
<comment type="caution">
    <text evidence="4">The sequence shown here is derived from an EMBL/GenBank/DDBJ whole genome shotgun (WGS) entry which is preliminary data.</text>
</comment>
<evidence type="ECO:0000256" key="2">
    <source>
        <dbReference type="ARBA" id="ARBA00023027"/>
    </source>
</evidence>
<dbReference type="EMBL" id="JAXCLW010000001">
    <property type="protein sequence ID" value="MDY0881698.1"/>
    <property type="molecule type" value="Genomic_DNA"/>
</dbReference>
<keyword evidence="2" id="KW-0520">NAD</keyword>
<keyword evidence="1" id="KW-0560">Oxidoreductase</keyword>
<reference evidence="4 5" key="1">
    <citation type="journal article" date="2016" name="Antonie Van Leeuwenhoek">
        <title>Dongia soli sp. nov., isolated from soil from Dokdo, Korea.</title>
        <authorList>
            <person name="Kim D.U."/>
            <person name="Lee H."/>
            <person name="Kim H."/>
            <person name="Kim S.G."/>
            <person name="Ka J.O."/>
        </authorList>
    </citation>
    <scope>NUCLEOTIDE SEQUENCE [LARGE SCALE GENOMIC DNA]</scope>
    <source>
        <strain evidence="4 5">D78</strain>
    </source>
</reference>
<dbReference type="Pfam" id="PF02826">
    <property type="entry name" value="2-Hacid_dh_C"/>
    <property type="match status" value="1"/>
</dbReference>
<evidence type="ECO:0000313" key="5">
    <source>
        <dbReference type="Proteomes" id="UP001279642"/>
    </source>
</evidence>
<dbReference type="PANTHER" id="PTHR43333">
    <property type="entry name" value="2-HACID_DH_C DOMAIN-CONTAINING PROTEIN"/>
    <property type="match status" value="1"/>
</dbReference>
<sequence length="316" mass="34618">MTTTSSRRLYFAGIHDRTPSWRSVFAEKAPEITVVSPEEAAADPASIRYCLAWRPRPGELAALPNLQVVFGLGAGVDGILADTTIPAHLPIVRMVEKGLTKGMVEYVLWQVLYHHRRVWELEEAQAHGIWLDHSYPAPWDRTVGIMGLGEIGAAAAEQLAAFKFKLRGWSRSRKSLSNVACFAGAGELPAFLKGCDILVCLLPLTAETRGLLNADLFAHLPRGAALINAGRGAQLNEADFLAALQDGQIGSATLDVFQTEPLPKDHPFWQQKRLFVTPHNASMTEADAAVLAIRQQILDFEAGQPLRHLVDRQAGY</sequence>
<dbReference type="SUPFAM" id="SSF51735">
    <property type="entry name" value="NAD(P)-binding Rossmann-fold domains"/>
    <property type="match status" value="1"/>
</dbReference>
<dbReference type="PANTHER" id="PTHR43333:SF1">
    <property type="entry name" value="D-ISOMER SPECIFIC 2-HYDROXYACID DEHYDROGENASE NAD-BINDING DOMAIN-CONTAINING PROTEIN"/>
    <property type="match status" value="1"/>
</dbReference>
<evidence type="ECO:0000256" key="1">
    <source>
        <dbReference type="ARBA" id="ARBA00023002"/>
    </source>
</evidence>
<name>A0ABU5E5Y0_9PROT</name>
<organism evidence="4 5">
    <name type="scientific">Dongia soli</name>
    <dbReference type="NCBI Taxonomy" id="600628"/>
    <lineage>
        <taxon>Bacteria</taxon>
        <taxon>Pseudomonadati</taxon>
        <taxon>Pseudomonadota</taxon>
        <taxon>Alphaproteobacteria</taxon>
        <taxon>Rhodospirillales</taxon>
        <taxon>Dongiaceae</taxon>
        <taxon>Dongia</taxon>
    </lineage>
</organism>
<dbReference type="Proteomes" id="UP001279642">
    <property type="component" value="Unassembled WGS sequence"/>
</dbReference>
<dbReference type="RefSeq" id="WP_320506752.1">
    <property type="nucleotide sequence ID" value="NZ_JAXCLW010000001.1"/>
</dbReference>
<keyword evidence="5" id="KW-1185">Reference proteome</keyword>
<dbReference type="InterPro" id="IPR036291">
    <property type="entry name" value="NAD(P)-bd_dom_sf"/>
</dbReference>
<accession>A0ABU5E5Y0</accession>
<evidence type="ECO:0000313" key="4">
    <source>
        <dbReference type="EMBL" id="MDY0881698.1"/>
    </source>
</evidence>
<feature type="domain" description="D-isomer specific 2-hydroxyacid dehydrogenase NAD-binding" evidence="3">
    <location>
        <begin position="109"/>
        <end position="281"/>
    </location>
</feature>
<dbReference type="CDD" id="cd12164">
    <property type="entry name" value="GDH_like_2"/>
    <property type="match status" value="1"/>
</dbReference>